<dbReference type="PROSITE" id="PS51718">
    <property type="entry name" value="G_DYNAMIN_2"/>
    <property type="match status" value="1"/>
</dbReference>
<evidence type="ECO:0008006" key="8">
    <source>
        <dbReference type="Google" id="ProtNLM"/>
    </source>
</evidence>
<dbReference type="PANTHER" id="PTHR11566">
    <property type="entry name" value="DYNAMIN"/>
    <property type="match status" value="1"/>
</dbReference>
<feature type="region of interest" description="Disordered" evidence="3">
    <location>
        <begin position="890"/>
        <end position="914"/>
    </location>
</feature>
<gene>
    <name evidence="6" type="ORF">MPDQ_002307</name>
</gene>
<evidence type="ECO:0000256" key="1">
    <source>
        <dbReference type="ARBA" id="ARBA00022741"/>
    </source>
</evidence>
<evidence type="ECO:0000259" key="4">
    <source>
        <dbReference type="PROSITE" id="PS51388"/>
    </source>
</evidence>
<name>A0A507R536_MONPU</name>
<comment type="caution">
    <text evidence="6">The sequence shown here is derived from an EMBL/GenBank/DDBJ whole genome shotgun (WGS) entry which is preliminary data.</text>
</comment>
<dbReference type="GO" id="GO:0005739">
    <property type="term" value="C:mitochondrion"/>
    <property type="evidence" value="ECO:0007669"/>
    <property type="project" value="TreeGrafter"/>
</dbReference>
<protein>
    <recommendedName>
        <fullName evidence="8">GED domain-containing protein</fullName>
    </recommendedName>
</protein>
<dbReference type="SUPFAM" id="SSF52540">
    <property type="entry name" value="P-loop containing nucleoside triphosphate hydrolases"/>
    <property type="match status" value="1"/>
</dbReference>
<dbReference type="Pfam" id="PF01031">
    <property type="entry name" value="Dynamin_M"/>
    <property type="match status" value="1"/>
</dbReference>
<dbReference type="GO" id="GO:0016559">
    <property type="term" value="P:peroxisome fission"/>
    <property type="evidence" value="ECO:0007669"/>
    <property type="project" value="TreeGrafter"/>
</dbReference>
<dbReference type="AlphaFoldDB" id="A0A507R536"/>
<dbReference type="Pfam" id="PF00350">
    <property type="entry name" value="Dynamin_N"/>
    <property type="match status" value="1"/>
</dbReference>
<feature type="compositionally biased region" description="Polar residues" evidence="3">
    <location>
        <begin position="901"/>
        <end position="914"/>
    </location>
</feature>
<dbReference type="InterPro" id="IPR000375">
    <property type="entry name" value="Dynamin_stalk"/>
</dbReference>
<dbReference type="GO" id="GO:0005874">
    <property type="term" value="C:microtubule"/>
    <property type="evidence" value="ECO:0007669"/>
    <property type="project" value="TreeGrafter"/>
</dbReference>
<dbReference type="InterPro" id="IPR045063">
    <property type="entry name" value="Dynamin_N"/>
</dbReference>
<keyword evidence="1" id="KW-0547">Nucleotide-binding</keyword>
<dbReference type="InterPro" id="IPR030381">
    <property type="entry name" value="G_DYNAMIN_dom"/>
</dbReference>
<dbReference type="InterPro" id="IPR020850">
    <property type="entry name" value="GED_dom"/>
</dbReference>
<sequence>MPPMQGDDALHQLQSNHSKLLDKIDDLRTIGIGGLVELPQLIVCGNQSSGKSSVLEAISRVRFPAKSSVCTRFATEVILRRRQSPSIKVSIEPGPSRIGEQERRNLRNFAPDVFSNSDDLPKLIERAEEHMGISRTVSSGFSDDILKVEISGPDKPELTLVDLPGLYYSTSEDQGEEGKKIVRSLTEKYMENSRSIILAVISAKSDYHIQEVLNIAAQFDPQRERTLGIITQPDTLEANSRLEDMYLQFVKNEKVRLLLGWHVLRNRSFEIRDISDDARDEMEKAFFNKGRWTSISREWVGIDSLRRRLSLVLSKLIQQNIPGLIKDIQQEISERQQKLSKLGPARSTLQQQRGFLLDISRKFERLIGQSLNGIYADEFFGGLDSTKGDRRLRAVIRELNEFFAEAMTVGGCRRKILEVGEEPMPSTEIEKLRTNCYMRNWIPIYAQRSTLEREISEQARQNRGIELPGNANQLLVGSLFRDQSKPWEELARDHLMTAWEATRYLACRVLQHLTDEYTYSILVGAVLEPEIDSMQTALQHKLGELTAYTKRGHPLPVGTGFLTRIQKVRGERQLASLKSKLMGLHEQSPIFLGPSSIFSLHDLGRVTSDLEQSRDQFAATEIIDQMQAYYDTAIVTFVENVAILGIENCLLYPLQSIFTSETVNNMDDSKIRELASEPSFIQEERGRLTQELEKLETGLQTLKIFDSKMPSLRSLNLTVSATSGPAAASATPSISNRFGNSKPALKTYPFQGTRPSSGFMSSLGNRQSTATGQPSPNVSQSAPAVGISSKNTSSTTTGLFGTNQARTSSTAPPKSLFGVLPNAGYGSTPPTTGGLFGSSWRTTPSLASGDGGRTAAKSLSATVWDQLRQYDFSSSAKYCFTMEGKQSIVRLPPPTLGGPANTDTDSGSSRQALN</sequence>
<dbReference type="GO" id="GO:0016020">
    <property type="term" value="C:membrane"/>
    <property type="evidence" value="ECO:0007669"/>
    <property type="project" value="TreeGrafter"/>
</dbReference>
<dbReference type="EMBL" id="VIFY01000017">
    <property type="protein sequence ID" value="TQB75688.1"/>
    <property type="molecule type" value="Genomic_DNA"/>
</dbReference>
<feature type="compositionally biased region" description="Low complexity" evidence="3">
    <location>
        <begin position="725"/>
        <end position="735"/>
    </location>
</feature>
<feature type="domain" description="Dynamin-type G" evidence="5">
    <location>
        <begin position="35"/>
        <end position="322"/>
    </location>
</feature>
<dbReference type="PROSITE" id="PS51388">
    <property type="entry name" value="GED"/>
    <property type="match status" value="1"/>
</dbReference>
<evidence type="ECO:0000256" key="3">
    <source>
        <dbReference type="SAM" id="MobiDB-lite"/>
    </source>
</evidence>
<dbReference type="GO" id="GO:0048312">
    <property type="term" value="P:intracellular distribution of mitochondria"/>
    <property type="evidence" value="ECO:0007669"/>
    <property type="project" value="TreeGrafter"/>
</dbReference>
<reference evidence="6 7" key="1">
    <citation type="submission" date="2019-06" db="EMBL/GenBank/DDBJ databases">
        <title>Wine fermentation using esterase from Monascus purpureus.</title>
        <authorList>
            <person name="Geng C."/>
            <person name="Zhang Y."/>
        </authorList>
    </citation>
    <scope>NUCLEOTIDE SEQUENCE [LARGE SCALE GENOMIC DNA]</scope>
    <source>
        <strain evidence="6">HQ1</strain>
    </source>
</reference>
<evidence type="ECO:0000313" key="7">
    <source>
        <dbReference type="Proteomes" id="UP000319663"/>
    </source>
</evidence>
<organism evidence="6 7">
    <name type="scientific">Monascus purpureus</name>
    <name type="common">Red mold</name>
    <name type="synonym">Monascus anka</name>
    <dbReference type="NCBI Taxonomy" id="5098"/>
    <lineage>
        <taxon>Eukaryota</taxon>
        <taxon>Fungi</taxon>
        <taxon>Dikarya</taxon>
        <taxon>Ascomycota</taxon>
        <taxon>Pezizomycotina</taxon>
        <taxon>Eurotiomycetes</taxon>
        <taxon>Eurotiomycetidae</taxon>
        <taxon>Eurotiales</taxon>
        <taxon>Aspergillaceae</taxon>
        <taxon>Monascus</taxon>
    </lineage>
</organism>
<feature type="region of interest" description="Disordered" evidence="3">
    <location>
        <begin position="830"/>
        <end position="853"/>
    </location>
</feature>
<dbReference type="PANTHER" id="PTHR11566:SF149">
    <property type="entry name" value="GTPASE, PUTATIVE (AFU_ORTHOLOGUE AFUA_6G11890)-RELATED"/>
    <property type="match status" value="1"/>
</dbReference>
<dbReference type="GO" id="GO:0000266">
    <property type="term" value="P:mitochondrial fission"/>
    <property type="evidence" value="ECO:0007669"/>
    <property type="project" value="TreeGrafter"/>
</dbReference>
<feature type="domain" description="GED" evidence="4">
    <location>
        <begin position="619"/>
        <end position="710"/>
    </location>
</feature>
<dbReference type="Proteomes" id="UP000319663">
    <property type="component" value="Unassembled WGS sequence"/>
</dbReference>
<evidence type="ECO:0000256" key="2">
    <source>
        <dbReference type="ARBA" id="ARBA00023134"/>
    </source>
</evidence>
<dbReference type="InterPro" id="IPR001401">
    <property type="entry name" value="Dynamin_GTPase"/>
</dbReference>
<dbReference type="GO" id="GO:0008017">
    <property type="term" value="F:microtubule binding"/>
    <property type="evidence" value="ECO:0007669"/>
    <property type="project" value="TreeGrafter"/>
</dbReference>
<dbReference type="GO" id="GO:0006897">
    <property type="term" value="P:endocytosis"/>
    <property type="evidence" value="ECO:0007669"/>
    <property type="project" value="TreeGrafter"/>
</dbReference>
<proteinExistence type="predicted"/>
<dbReference type="InterPro" id="IPR022812">
    <property type="entry name" value="Dynamin"/>
</dbReference>
<dbReference type="CDD" id="cd08771">
    <property type="entry name" value="DLP_1"/>
    <property type="match status" value="1"/>
</dbReference>
<accession>A0A507R536</accession>
<dbReference type="GO" id="GO:0005525">
    <property type="term" value="F:GTP binding"/>
    <property type="evidence" value="ECO:0007669"/>
    <property type="project" value="InterPro"/>
</dbReference>
<dbReference type="GO" id="GO:0003924">
    <property type="term" value="F:GTPase activity"/>
    <property type="evidence" value="ECO:0007669"/>
    <property type="project" value="InterPro"/>
</dbReference>
<feature type="region of interest" description="Disordered" evidence="3">
    <location>
        <begin position="725"/>
        <end position="815"/>
    </location>
</feature>
<dbReference type="PRINTS" id="PR00195">
    <property type="entry name" value="DYNAMIN"/>
</dbReference>
<dbReference type="SMART" id="SM00053">
    <property type="entry name" value="DYNc"/>
    <property type="match status" value="1"/>
</dbReference>
<dbReference type="STRING" id="5098.A0A507R536"/>
<dbReference type="InterPro" id="IPR027417">
    <property type="entry name" value="P-loop_NTPase"/>
</dbReference>
<keyword evidence="7" id="KW-1185">Reference proteome</keyword>
<evidence type="ECO:0000259" key="5">
    <source>
        <dbReference type="PROSITE" id="PS51718"/>
    </source>
</evidence>
<dbReference type="FunFam" id="3.40.50.300:FF:001425">
    <property type="entry name" value="Dynamin GTPase, putative"/>
    <property type="match status" value="1"/>
</dbReference>
<dbReference type="Gene3D" id="3.40.50.300">
    <property type="entry name" value="P-loop containing nucleotide triphosphate hydrolases"/>
    <property type="match status" value="1"/>
</dbReference>
<evidence type="ECO:0000313" key="6">
    <source>
        <dbReference type="EMBL" id="TQB75688.1"/>
    </source>
</evidence>
<feature type="compositionally biased region" description="Polar residues" evidence="3">
    <location>
        <begin position="753"/>
        <end position="812"/>
    </location>
</feature>
<keyword evidence="2" id="KW-0342">GTP-binding</keyword>